<evidence type="ECO:0000313" key="1">
    <source>
        <dbReference type="EMBL" id="KGR81628.1"/>
    </source>
</evidence>
<sequence length="79" mass="9571">MPVCSFVLQCNRNEWGKYFIVELAVQKGSSNYWKIISEKCGFTMLRAKNRQMTFWEGYNSAEDYMPTYKISEYKKRRYK</sequence>
<proteinExistence type="predicted"/>
<dbReference type="Proteomes" id="UP000030437">
    <property type="component" value="Unassembled WGS sequence"/>
</dbReference>
<organism evidence="1 2">
    <name type="scientific">Lysinibacillus odysseyi 34hs-1 = NBRC 100172</name>
    <dbReference type="NCBI Taxonomy" id="1220589"/>
    <lineage>
        <taxon>Bacteria</taxon>
        <taxon>Bacillati</taxon>
        <taxon>Bacillota</taxon>
        <taxon>Bacilli</taxon>
        <taxon>Bacillales</taxon>
        <taxon>Bacillaceae</taxon>
        <taxon>Lysinibacillus</taxon>
    </lineage>
</organism>
<protein>
    <submittedName>
        <fullName evidence="1">Uncharacterized protein</fullName>
    </submittedName>
</protein>
<gene>
    <name evidence="1" type="ORF">CD32_19950</name>
</gene>
<comment type="caution">
    <text evidence="1">The sequence shown here is derived from an EMBL/GenBank/DDBJ whole genome shotgun (WGS) entry which is preliminary data.</text>
</comment>
<dbReference type="AlphaFoldDB" id="A0A0A3IFM9"/>
<keyword evidence="2" id="KW-1185">Reference proteome</keyword>
<accession>A0A0A3IFM9</accession>
<evidence type="ECO:0000313" key="2">
    <source>
        <dbReference type="Proteomes" id="UP000030437"/>
    </source>
</evidence>
<name>A0A0A3IFM9_9BACI</name>
<dbReference type="EMBL" id="JPVP01000060">
    <property type="protein sequence ID" value="KGR81628.1"/>
    <property type="molecule type" value="Genomic_DNA"/>
</dbReference>
<reference evidence="1 2" key="1">
    <citation type="submission" date="2014-02" db="EMBL/GenBank/DDBJ databases">
        <title>Draft genome sequence of Lysinibacillus odysseyi NBRC 100172.</title>
        <authorList>
            <person name="Zhang F."/>
            <person name="Wang G."/>
            <person name="Zhang L."/>
        </authorList>
    </citation>
    <scope>NUCLEOTIDE SEQUENCE [LARGE SCALE GENOMIC DNA]</scope>
    <source>
        <strain evidence="1 2">NBRC 100172</strain>
    </source>
</reference>